<evidence type="ECO:0000256" key="1">
    <source>
        <dbReference type="ARBA" id="ARBA00022553"/>
    </source>
</evidence>
<name>A0ABV8QVN1_9BACT</name>
<dbReference type="InterPro" id="IPR001789">
    <property type="entry name" value="Sig_transdc_resp-reg_receiver"/>
</dbReference>
<sequence>MNQSNHINAQILKALIIDDETDICYLLSRLLKQKNLETAFVNSLTAANEALETEHPGIIFLDNHLPDGLGMNYIGYIKKKYPETKVVMITAHDSAIDRAMAIENGADFFIGKPFTKEIIYKAVEAVCA</sequence>
<protein>
    <submittedName>
        <fullName evidence="4">Response regulator</fullName>
    </submittedName>
</protein>
<dbReference type="PROSITE" id="PS50110">
    <property type="entry name" value="RESPONSE_REGULATORY"/>
    <property type="match status" value="1"/>
</dbReference>
<comment type="caution">
    <text evidence="4">The sequence shown here is derived from an EMBL/GenBank/DDBJ whole genome shotgun (WGS) entry which is preliminary data.</text>
</comment>
<dbReference type="Pfam" id="PF00072">
    <property type="entry name" value="Response_reg"/>
    <property type="match status" value="1"/>
</dbReference>
<dbReference type="EMBL" id="JBHSCZ010000002">
    <property type="protein sequence ID" value="MFC4263009.1"/>
    <property type="molecule type" value="Genomic_DNA"/>
</dbReference>
<dbReference type="SUPFAM" id="SSF52172">
    <property type="entry name" value="CheY-like"/>
    <property type="match status" value="1"/>
</dbReference>
<evidence type="ECO:0000256" key="2">
    <source>
        <dbReference type="PROSITE-ProRule" id="PRU00169"/>
    </source>
</evidence>
<dbReference type="PANTHER" id="PTHR44591:SF3">
    <property type="entry name" value="RESPONSE REGULATORY DOMAIN-CONTAINING PROTEIN"/>
    <property type="match status" value="1"/>
</dbReference>
<dbReference type="InterPro" id="IPR011006">
    <property type="entry name" value="CheY-like_superfamily"/>
</dbReference>
<keyword evidence="1 2" id="KW-0597">Phosphoprotein</keyword>
<dbReference type="RefSeq" id="WP_379709029.1">
    <property type="nucleotide sequence ID" value="NZ_JBHSCZ010000002.1"/>
</dbReference>
<proteinExistence type="predicted"/>
<dbReference type="InterPro" id="IPR050595">
    <property type="entry name" value="Bact_response_regulator"/>
</dbReference>
<keyword evidence="5" id="KW-1185">Reference proteome</keyword>
<dbReference type="SMART" id="SM00448">
    <property type="entry name" value="REC"/>
    <property type="match status" value="1"/>
</dbReference>
<dbReference type="PANTHER" id="PTHR44591">
    <property type="entry name" value="STRESS RESPONSE REGULATOR PROTEIN 1"/>
    <property type="match status" value="1"/>
</dbReference>
<feature type="modified residue" description="4-aspartylphosphate" evidence="2">
    <location>
        <position position="62"/>
    </location>
</feature>
<evidence type="ECO:0000259" key="3">
    <source>
        <dbReference type="PROSITE" id="PS50110"/>
    </source>
</evidence>
<dbReference type="Proteomes" id="UP001595907">
    <property type="component" value="Unassembled WGS sequence"/>
</dbReference>
<organism evidence="4 5">
    <name type="scientific">Ferruginibacter yonginensis</name>
    <dbReference type="NCBI Taxonomy" id="1310416"/>
    <lineage>
        <taxon>Bacteria</taxon>
        <taxon>Pseudomonadati</taxon>
        <taxon>Bacteroidota</taxon>
        <taxon>Chitinophagia</taxon>
        <taxon>Chitinophagales</taxon>
        <taxon>Chitinophagaceae</taxon>
        <taxon>Ferruginibacter</taxon>
    </lineage>
</organism>
<evidence type="ECO:0000313" key="4">
    <source>
        <dbReference type="EMBL" id="MFC4263009.1"/>
    </source>
</evidence>
<dbReference type="Gene3D" id="3.40.50.2300">
    <property type="match status" value="1"/>
</dbReference>
<feature type="domain" description="Response regulatory" evidence="3">
    <location>
        <begin position="13"/>
        <end position="127"/>
    </location>
</feature>
<evidence type="ECO:0000313" key="5">
    <source>
        <dbReference type="Proteomes" id="UP001595907"/>
    </source>
</evidence>
<gene>
    <name evidence="4" type="ORF">ACFOWM_08980</name>
</gene>
<accession>A0ABV8QVN1</accession>
<dbReference type="CDD" id="cd00156">
    <property type="entry name" value="REC"/>
    <property type="match status" value="1"/>
</dbReference>
<reference evidence="5" key="1">
    <citation type="journal article" date="2019" name="Int. J. Syst. Evol. Microbiol.">
        <title>The Global Catalogue of Microorganisms (GCM) 10K type strain sequencing project: providing services to taxonomists for standard genome sequencing and annotation.</title>
        <authorList>
            <consortium name="The Broad Institute Genomics Platform"/>
            <consortium name="The Broad Institute Genome Sequencing Center for Infectious Disease"/>
            <person name="Wu L."/>
            <person name="Ma J."/>
        </authorList>
    </citation>
    <scope>NUCLEOTIDE SEQUENCE [LARGE SCALE GENOMIC DNA]</scope>
    <source>
        <strain evidence="5">CECT 8289</strain>
    </source>
</reference>